<keyword evidence="8" id="KW-1185">Reference proteome</keyword>
<proteinExistence type="predicted"/>
<dbReference type="OrthoDB" id="269117at2"/>
<dbReference type="GO" id="GO:0000976">
    <property type="term" value="F:transcription cis-regulatory region binding"/>
    <property type="evidence" value="ECO:0007669"/>
    <property type="project" value="TreeGrafter"/>
</dbReference>
<protein>
    <recommendedName>
        <fullName evidence="5">HTH lacI-type domain-containing protein</fullName>
    </recommendedName>
</protein>
<dbReference type="InterPro" id="IPR028082">
    <property type="entry name" value="Peripla_BP_I"/>
</dbReference>
<evidence type="ECO:0000256" key="2">
    <source>
        <dbReference type="ARBA" id="ARBA00023125"/>
    </source>
</evidence>
<dbReference type="PROSITE" id="PS00356">
    <property type="entry name" value="HTH_LACI_1"/>
    <property type="match status" value="1"/>
</dbReference>
<dbReference type="InterPro" id="IPR000843">
    <property type="entry name" value="HTH_LacI"/>
</dbReference>
<keyword evidence="1" id="KW-0805">Transcription regulation</keyword>
<feature type="domain" description="HTH lacI-type" evidence="5">
    <location>
        <begin position="6"/>
        <end position="61"/>
    </location>
</feature>
<dbReference type="Gene3D" id="1.10.260.40">
    <property type="entry name" value="lambda repressor-like DNA-binding domains"/>
    <property type="match status" value="1"/>
</dbReference>
<dbReference type="SUPFAM" id="SSF47413">
    <property type="entry name" value="lambda repressor-like DNA-binding domains"/>
    <property type="match status" value="1"/>
</dbReference>
<dbReference type="EMBL" id="CP017476">
    <property type="protein sequence ID" value="AOW12957.1"/>
    <property type="molecule type" value="Genomic_DNA"/>
</dbReference>
<evidence type="ECO:0000259" key="5">
    <source>
        <dbReference type="PROSITE" id="PS50932"/>
    </source>
</evidence>
<evidence type="ECO:0000313" key="8">
    <source>
        <dbReference type="Proteomes" id="UP000185657"/>
    </source>
</evidence>
<dbReference type="Pfam" id="PF13377">
    <property type="entry name" value="Peripla_BP_3"/>
    <property type="match status" value="1"/>
</dbReference>
<dbReference type="KEGG" id="hyl:LPB072_08955"/>
<feature type="region of interest" description="Disordered" evidence="4">
    <location>
        <begin position="338"/>
        <end position="358"/>
    </location>
</feature>
<dbReference type="CDD" id="cd01392">
    <property type="entry name" value="HTH_LacI"/>
    <property type="match status" value="1"/>
</dbReference>
<dbReference type="AlphaFoldDB" id="A0A167H1N3"/>
<reference evidence="7 8" key="1">
    <citation type="submission" date="2016-02" db="EMBL/GenBank/DDBJ databases">
        <title>Draft genome sequence of Hydrogenophaga sp. LPB0072.</title>
        <authorList>
            <person name="Shin S.-K."/>
            <person name="Yi H."/>
        </authorList>
    </citation>
    <scope>NUCLEOTIDE SEQUENCE [LARGE SCALE GENOMIC DNA]</scope>
    <source>
        <strain evidence="7 8">LPB0072</strain>
    </source>
</reference>
<keyword evidence="2" id="KW-0238">DNA-binding</keyword>
<dbReference type="RefSeq" id="WP_066094388.1">
    <property type="nucleotide sequence ID" value="NZ_CP017476.1"/>
</dbReference>
<keyword evidence="3" id="KW-0804">Transcription</keyword>
<dbReference type="SUPFAM" id="SSF53822">
    <property type="entry name" value="Periplasmic binding protein-like I"/>
    <property type="match status" value="1"/>
</dbReference>
<dbReference type="Proteomes" id="UP000185680">
    <property type="component" value="Chromosome"/>
</dbReference>
<accession>A0A167H1N3</accession>
<sequence length="358" mass="38693">MKKSAPTIEDVARHARVSISTVSNVLNGRESRMRAETLERVQRAIAELAFRPNQSARNLKTGHLAMIGLLVPSIANPFFGSLARQIEAVANERGYGVMLCNTQREADRELAYAQALMAQGVRGMVIGSALQAQEHLAPLIQRGLAVVSFDRTAQEATWNMDYVSVDNHRCGELAAEHLLTLGHRDLVYVTAPLRALSRVARLDGVRKACSAAGARLHVHMSDVPNGQIEMEMAALGHNSAMELQAAQSTATGYIAMNDMVAVGLLSGLRQCHKRVPQDVSVMGIDDLFLDSYLSPALSSVRQPMPEIALAAFERVLARMNDPGESAHELVFAPELVQRESTAPPSSLSTHSPSGTTAT</sequence>
<evidence type="ECO:0000256" key="4">
    <source>
        <dbReference type="SAM" id="MobiDB-lite"/>
    </source>
</evidence>
<dbReference type="Pfam" id="PF00356">
    <property type="entry name" value="LacI"/>
    <property type="match status" value="1"/>
</dbReference>
<dbReference type="PANTHER" id="PTHR30146">
    <property type="entry name" value="LACI-RELATED TRANSCRIPTIONAL REPRESSOR"/>
    <property type="match status" value="1"/>
</dbReference>
<name>A0A167H1N3_9BURK</name>
<dbReference type="GO" id="GO:0003700">
    <property type="term" value="F:DNA-binding transcription factor activity"/>
    <property type="evidence" value="ECO:0007669"/>
    <property type="project" value="TreeGrafter"/>
</dbReference>
<dbReference type="PROSITE" id="PS50932">
    <property type="entry name" value="HTH_LACI_2"/>
    <property type="match status" value="1"/>
</dbReference>
<evidence type="ECO:0000313" key="6">
    <source>
        <dbReference type="EMBL" id="AOW12957.1"/>
    </source>
</evidence>
<organism evidence="6 9">
    <name type="scientific">Hydrogenophaga crassostreae</name>
    <dbReference type="NCBI Taxonomy" id="1763535"/>
    <lineage>
        <taxon>Bacteria</taxon>
        <taxon>Pseudomonadati</taxon>
        <taxon>Pseudomonadota</taxon>
        <taxon>Betaproteobacteria</taxon>
        <taxon>Burkholderiales</taxon>
        <taxon>Comamonadaceae</taxon>
        <taxon>Hydrogenophaga</taxon>
    </lineage>
</organism>
<evidence type="ECO:0000256" key="3">
    <source>
        <dbReference type="ARBA" id="ARBA00023163"/>
    </source>
</evidence>
<dbReference type="STRING" id="1763535.LPB072_08955"/>
<dbReference type="EMBL" id="LVWD01000034">
    <property type="protein sequence ID" value="OAD40140.1"/>
    <property type="molecule type" value="Genomic_DNA"/>
</dbReference>
<dbReference type="InterPro" id="IPR010982">
    <property type="entry name" value="Lambda_DNA-bd_dom_sf"/>
</dbReference>
<reference evidence="6 9" key="2">
    <citation type="submission" date="2016-10" db="EMBL/GenBank/DDBJ databases">
        <title>Hydorgenophaga sp. LPB0072 isolated from gastropod.</title>
        <authorList>
            <person name="Kim E."/>
            <person name="Yi H."/>
        </authorList>
    </citation>
    <scope>NUCLEOTIDE SEQUENCE [LARGE SCALE GENOMIC DNA]</scope>
    <source>
        <strain evidence="6 9">LPB0072</strain>
    </source>
</reference>
<dbReference type="InterPro" id="IPR046335">
    <property type="entry name" value="LacI/GalR-like_sensor"/>
</dbReference>
<evidence type="ECO:0000313" key="7">
    <source>
        <dbReference type="EMBL" id="OAD40140.1"/>
    </source>
</evidence>
<gene>
    <name evidence="6" type="ORF">LPB072_08955</name>
    <name evidence="7" type="ORF">LPB72_18450</name>
</gene>
<dbReference type="PANTHER" id="PTHR30146:SF147">
    <property type="entry name" value="HTH-TYPE TRANSCRIPTIONAL REGULATOR DEGA"/>
    <property type="match status" value="1"/>
</dbReference>
<dbReference type="Proteomes" id="UP000185657">
    <property type="component" value="Unassembled WGS sequence"/>
</dbReference>
<evidence type="ECO:0000313" key="9">
    <source>
        <dbReference type="Proteomes" id="UP000185680"/>
    </source>
</evidence>
<evidence type="ECO:0000256" key="1">
    <source>
        <dbReference type="ARBA" id="ARBA00023015"/>
    </source>
</evidence>
<dbReference type="Gene3D" id="3.40.50.2300">
    <property type="match status" value="2"/>
</dbReference>
<dbReference type="SMART" id="SM00354">
    <property type="entry name" value="HTH_LACI"/>
    <property type="match status" value="1"/>
</dbReference>